<feature type="region of interest" description="Disordered" evidence="1">
    <location>
        <begin position="725"/>
        <end position="760"/>
    </location>
</feature>
<feature type="region of interest" description="Disordered" evidence="1">
    <location>
        <begin position="383"/>
        <end position="526"/>
    </location>
</feature>
<name>A0AAV9NXG1_9PEZI</name>
<feature type="compositionally biased region" description="Low complexity" evidence="1">
    <location>
        <begin position="730"/>
        <end position="749"/>
    </location>
</feature>
<keyword evidence="3" id="KW-1185">Reference proteome</keyword>
<dbReference type="RefSeq" id="XP_064653621.1">
    <property type="nucleotide sequence ID" value="XM_064808201.1"/>
</dbReference>
<feature type="compositionally biased region" description="Polar residues" evidence="1">
    <location>
        <begin position="428"/>
        <end position="437"/>
    </location>
</feature>
<dbReference type="GeneID" id="89932309"/>
<dbReference type="AlphaFoldDB" id="A0AAV9NXG1"/>
<feature type="compositionally biased region" description="Polar residues" evidence="1">
    <location>
        <begin position="884"/>
        <end position="896"/>
    </location>
</feature>
<reference evidence="2 3" key="1">
    <citation type="submission" date="2023-08" db="EMBL/GenBank/DDBJ databases">
        <title>Black Yeasts Isolated from many extreme environments.</title>
        <authorList>
            <person name="Coleine C."/>
            <person name="Stajich J.E."/>
            <person name="Selbmann L."/>
        </authorList>
    </citation>
    <scope>NUCLEOTIDE SEQUENCE [LARGE SCALE GENOMIC DNA]</scope>
    <source>
        <strain evidence="2 3">CCFEE 5935</strain>
    </source>
</reference>
<feature type="region of interest" description="Disordered" evidence="1">
    <location>
        <begin position="539"/>
        <end position="628"/>
    </location>
</feature>
<feature type="region of interest" description="Disordered" evidence="1">
    <location>
        <begin position="301"/>
        <end position="325"/>
    </location>
</feature>
<comment type="caution">
    <text evidence="2">The sequence shown here is derived from an EMBL/GenBank/DDBJ whole genome shotgun (WGS) entry which is preliminary data.</text>
</comment>
<feature type="region of interest" description="Disordered" evidence="1">
    <location>
        <begin position="884"/>
        <end position="905"/>
    </location>
</feature>
<feature type="region of interest" description="Disordered" evidence="1">
    <location>
        <begin position="198"/>
        <end position="258"/>
    </location>
</feature>
<accession>A0AAV9NXG1</accession>
<organism evidence="2 3">
    <name type="scientific">Saxophila tyrrhenica</name>
    <dbReference type="NCBI Taxonomy" id="1690608"/>
    <lineage>
        <taxon>Eukaryota</taxon>
        <taxon>Fungi</taxon>
        <taxon>Dikarya</taxon>
        <taxon>Ascomycota</taxon>
        <taxon>Pezizomycotina</taxon>
        <taxon>Dothideomycetes</taxon>
        <taxon>Dothideomycetidae</taxon>
        <taxon>Mycosphaerellales</taxon>
        <taxon>Extremaceae</taxon>
        <taxon>Saxophila</taxon>
    </lineage>
</organism>
<gene>
    <name evidence="2" type="ORF">LTR77_010986</name>
</gene>
<dbReference type="Proteomes" id="UP001337655">
    <property type="component" value="Unassembled WGS sequence"/>
</dbReference>
<evidence type="ECO:0000256" key="1">
    <source>
        <dbReference type="SAM" id="MobiDB-lite"/>
    </source>
</evidence>
<evidence type="ECO:0000313" key="3">
    <source>
        <dbReference type="Proteomes" id="UP001337655"/>
    </source>
</evidence>
<dbReference type="EMBL" id="JAVRRT010000029">
    <property type="protein sequence ID" value="KAK5163051.1"/>
    <property type="molecule type" value="Genomic_DNA"/>
</dbReference>
<feature type="compositionally biased region" description="Polar residues" evidence="1">
    <location>
        <begin position="204"/>
        <end position="215"/>
    </location>
</feature>
<protein>
    <submittedName>
        <fullName evidence="2">Uncharacterized protein</fullName>
    </submittedName>
</protein>
<feature type="region of interest" description="Disordered" evidence="1">
    <location>
        <begin position="115"/>
        <end position="137"/>
    </location>
</feature>
<evidence type="ECO:0000313" key="2">
    <source>
        <dbReference type="EMBL" id="KAK5163051.1"/>
    </source>
</evidence>
<sequence>MTNKRPEGPLRELHKDVPNFVEIENTSIRVWLKVEAWVVPGNDFVDQYYWTFRLQVDTRSTGDLSTERLNGLIAEAGKCQRMLHQTQEWTFRMEEIEYVDRKRGIDASNHDSLRMEENPRKVSKRTPGSIAKSHPRNLGLGNWELQSVMVGPGMFEPSASSRVAHDINPPRLEATQPSGSTPGVAGVGLAGRNSLALTSGIGRSGSTAPDHSTSTDPPYYGRRDPDDLQLTDADHPGLTYDVDVSRPTDDDPSGLMPAVGLSELASTDLSILTSDADATGPTGMHSPELTPGVGPLELASVDTTGPTPGVDSSGLTDDGSRGQDVSRLIHNAGPARPANIASSEVTVIVEPTGVAPDIDPLQHLDIDPMTDEEWQTLQALYASGPTDGADQAGPVATDPSRLTPGVDPSRLADPGAPEPTSDEEQSGIRGTSASELTSALYWSGRTGTDPPAQPSSGRPPTVSGAHSSALAPVEHPSGPDHSETPHVLNPSGPTPESLDADDAGRRNEDWPMQDVATAEQGGPPNIQHAITDIQRTHSVGTEQQDPSGDGHSSADRTDLLPHGNPKKRMSSAGGTAPGPTAVKRKIAVPQPRGTRSLSGVSSRGEGEGGIAGSGATPDQCREQGMASPADRPAVFCGTTFARRVRVLVNAVITGAAKFQADEISRGTWMKGSGMKLERCADAQALNETYSKQVEAASTNQWRLYFFFGCSEQILSASRGRSSRQISCSAGQSEGGPVPVSGPNSPPSSSDGGGHSENKSKRFRCRKIARIVISLINSLAAALELEGAEAGDGAQRAYNIIPALAVANHGFSQSKIGDWKTENIQAGVAQAAEALMRPEHSEWRYLDQAFRIDPAVRLKTTDMSIAQVRERLGLNQSSSQRLFNEYTNMDETPSNDGQPEDTDEEL</sequence>
<proteinExistence type="predicted"/>